<accession>A0A239VEJ0</accession>
<dbReference type="SUPFAM" id="SSF53790">
    <property type="entry name" value="Tetrapyrrole methylase"/>
    <property type="match status" value="1"/>
</dbReference>
<dbReference type="RefSeq" id="WP_028327127.1">
    <property type="nucleotide sequence ID" value="NZ_JAAFNI010000001.1"/>
</dbReference>
<dbReference type="Proteomes" id="UP000242637">
    <property type="component" value="Chromosome 1"/>
</dbReference>
<keyword evidence="4" id="KW-0808">Transferase</keyword>
<protein>
    <submittedName>
        <fullName evidence="7">Precorrin 6A synthase</fullName>
    </submittedName>
</protein>
<evidence type="ECO:0000256" key="1">
    <source>
        <dbReference type="ARBA" id="ARBA00004953"/>
    </source>
</evidence>
<evidence type="ECO:0000313" key="8">
    <source>
        <dbReference type="Proteomes" id="UP000242637"/>
    </source>
</evidence>
<dbReference type="InterPro" id="IPR000878">
    <property type="entry name" value="4pyrrol_Mease"/>
</dbReference>
<dbReference type="PANTHER" id="PTHR43467:SF1">
    <property type="entry name" value="PRECORRIN-6A SYNTHASE [DEACETYLATING]"/>
    <property type="match status" value="1"/>
</dbReference>
<dbReference type="CDD" id="cd11643">
    <property type="entry name" value="Precorrin-6A-synthase"/>
    <property type="match status" value="1"/>
</dbReference>
<dbReference type="Pfam" id="PF00590">
    <property type="entry name" value="TP_methylase"/>
    <property type="match status" value="1"/>
</dbReference>
<dbReference type="STRING" id="1121387.GCA_000429885_01178"/>
<keyword evidence="2" id="KW-0169">Cobalamin biosynthesis</keyword>
<evidence type="ECO:0000313" key="7">
    <source>
        <dbReference type="EMBL" id="SNV20083.1"/>
    </source>
</evidence>
<keyword evidence="3" id="KW-0489">Methyltransferase</keyword>
<reference evidence="7 8" key="1">
    <citation type="submission" date="2017-06" db="EMBL/GenBank/DDBJ databases">
        <authorList>
            <consortium name="Pathogen Informatics"/>
        </authorList>
    </citation>
    <scope>NUCLEOTIDE SEQUENCE [LARGE SCALE GENOMIC DNA]</scope>
    <source>
        <strain evidence="7 8">NCTC13039</strain>
    </source>
</reference>
<evidence type="ECO:0000256" key="2">
    <source>
        <dbReference type="ARBA" id="ARBA00022573"/>
    </source>
</evidence>
<dbReference type="GO" id="GO:0032259">
    <property type="term" value="P:methylation"/>
    <property type="evidence" value="ECO:0007669"/>
    <property type="project" value="UniProtKB-KW"/>
</dbReference>
<evidence type="ECO:0000256" key="4">
    <source>
        <dbReference type="ARBA" id="ARBA00022679"/>
    </source>
</evidence>
<dbReference type="InterPro" id="IPR012797">
    <property type="entry name" value="CobF"/>
</dbReference>
<dbReference type="InterPro" id="IPR035996">
    <property type="entry name" value="4pyrrol_Methylase_sf"/>
</dbReference>
<keyword evidence="8" id="KW-1185">Reference proteome</keyword>
<organism evidence="7 8">
    <name type="scientific">Dermatophilus congolensis</name>
    <dbReference type="NCBI Taxonomy" id="1863"/>
    <lineage>
        <taxon>Bacteria</taxon>
        <taxon>Bacillati</taxon>
        <taxon>Actinomycetota</taxon>
        <taxon>Actinomycetes</taxon>
        <taxon>Micrococcales</taxon>
        <taxon>Dermatophilaceae</taxon>
        <taxon>Dermatophilus</taxon>
    </lineage>
</organism>
<dbReference type="AlphaFoldDB" id="A0A239VEJ0"/>
<name>A0A239VEJ0_9MICO</name>
<dbReference type="GO" id="GO:0009236">
    <property type="term" value="P:cobalamin biosynthetic process"/>
    <property type="evidence" value="ECO:0007669"/>
    <property type="project" value="UniProtKB-KW"/>
</dbReference>
<evidence type="ECO:0000256" key="5">
    <source>
        <dbReference type="ARBA" id="ARBA00022691"/>
    </source>
</evidence>
<dbReference type="Gene3D" id="3.40.1010.10">
    <property type="entry name" value="Cobalt-precorrin-4 Transmethylase, Domain 1"/>
    <property type="match status" value="1"/>
</dbReference>
<dbReference type="InterPro" id="IPR014776">
    <property type="entry name" value="4pyrrole_Mease_sub2"/>
</dbReference>
<proteinExistence type="predicted"/>
<dbReference type="GO" id="GO:0043819">
    <property type="term" value="F:precorrin-6A synthase (deacetylating) activity"/>
    <property type="evidence" value="ECO:0007669"/>
    <property type="project" value="InterPro"/>
</dbReference>
<dbReference type="NCBIfam" id="TIGR02434">
    <property type="entry name" value="CobF"/>
    <property type="match status" value="1"/>
</dbReference>
<gene>
    <name evidence="7" type="ORF">SAMEA4475696_00909</name>
</gene>
<evidence type="ECO:0000256" key="3">
    <source>
        <dbReference type="ARBA" id="ARBA00022603"/>
    </source>
</evidence>
<comment type="pathway">
    <text evidence="1">Cofactor biosynthesis; adenosylcobalamin biosynthesis.</text>
</comment>
<evidence type="ECO:0000259" key="6">
    <source>
        <dbReference type="Pfam" id="PF00590"/>
    </source>
</evidence>
<dbReference type="KEGG" id="dco:SAMEA4475696_0909"/>
<dbReference type="Gene3D" id="3.30.950.10">
    <property type="entry name" value="Methyltransferase, Cobalt-precorrin-4 Transmethylase, Domain 2"/>
    <property type="match status" value="1"/>
</dbReference>
<dbReference type="PIRSF" id="PIRSF036525">
    <property type="entry name" value="CobF"/>
    <property type="match status" value="1"/>
</dbReference>
<dbReference type="OrthoDB" id="9787471at2"/>
<dbReference type="InterPro" id="IPR014777">
    <property type="entry name" value="4pyrrole_Mease_sub1"/>
</dbReference>
<dbReference type="GeneID" id="63459158"/>
<feature type="domain" description="Tetrapyrrole methylase" evidence="6">
    <location>
        <begin position="3"/>
        <end position="226"/>
    </location>
</feature>
<dbReference type="EMBL" id="LT906453">
    <property type="protein sequence ID" value="SNV20083.1"/>
    <property type="molecule type" value="Genomic_DNA"/>
</dbReference>
<keyword evidence="5" id="KW-0949">S-adenosyl-L-methionine</keyword>
<dbReference type="PANTHER" id="PTHR43467">
    <property type="entry name" value="COBALT-PRECORRIN-2 C(20)-METHYLTRANSFERASE"/>
    <property type="match status" value="1"/>
</dbReference>
<sequence length="256" mass="28757">MFRIHVIGVGVGDPAYVTMQAVTAIRDTDVFFEIDKGETKADLNAARQAILDAYTDPNSYRIHSIPEAPRHRGEMPPEVYAAEVKRWRDARMDRIAEAFKETLTEERIGAFLVWGDPSLYDGTLRILDDLIARGLDIEYDVIPGISSLHALTARHGTLLNRVAGSVTITTGRRLAQEWPPNCDDVFVMLDAGFAGEKYTGQNIYVYWGAYLGSEDELLIHGPLDDVAEKIVTTRTRARQEKGWIMDSYLLRRGTLL</sequence>